<proteinExistence type="predicted"/>
<protein>
    <submittedName>
        <fullName evidence="1">Uncharacterized protein</fullName>
    </submittedName>
</protein>
<dbReference type="EMBL" id="GBRH01172915">
    <property type="protein sequence ID" value="JAE24981.1"/>
    <property type="molecule type" value="Transcribed_RNA"/>
</dbReference>
<accession>A0A0A9GR03</accession>
<name>A0A0A9GR03_ARUDO</name>
<evidence type="ECO:0000313" key="1">
    <source>
        <dbReference type="EMBL" id="JAE24981.1"/>
    </source>
</evidence>
<reference evidence="1" key="1">
    <citation type="submission" date="2014-09" db="EMBL/GenBank/DDBJ databases">
        <authorList>
            <person name="Magalhaes I.L.F."/>
            <person name="Oliveira U."/>
            <person name="Santos F.R."/>
            <person name="Vidigal T.H.D.A."/>
            <person name="Brescovit A.D."/>
            <person name="Santos A.J."/>
        </authorList>
    </citation>
    <scope>NUCLEOTIDE SEQUENCE</scope>
    <source>
        <tissue evidence="1">Shoot tissue taken approximately 20 cm above the soil surface</tissue>
    </source>
</reference>
<reference evidence="1" key="2">
    <citation type="journal article" date="2015" name="Data Brief">
        <title>Shoot transcriptome of the giant reed, Arundo donax.</title>
        <authorList>
            <person name="Barrero R.A."/>
            <person name="Guerrero F.D."/>
            <person name="Moolhuijzen P."/>
            <person name="Goolsby J.A."/>
            <person name="Tidwell J."/>
            <person name="Bellgard S.E."/>
            <person name="Bellgard M.I."/>
        </authorList>
    </citation>
    <scope>NUCLEOTIDE SEQUENCE</scope>
    <source>
        <tissue evidence="1">Shoot tissue taken approximately 20 cm above the soil surface</tissue>
    </source>
</reference>
<dbReference type="AlphaFoldDB" id="A0A0A9GR03"/>
<organism evidence="1">
    <name type="scientific">Arundo donax</name>
    <name type="common">Giant reed</name>
    <name type="synonym">Donax arundinaceus</name>
    <dbReference type="NCBI Taxonomy" id="35708"/>
    <lineage>
        <taxon>Eukaryota</taxon>
        <taxon>Viridiplantae</taxon>
        <taxon>Streptophyta</taxon>
        <taxon>Embryophyta</taxon>
        <taxon>Tracheophyta</taxon>
        <taxon>Spermatophyta</taxon>
        <taxon>Magnoliopsida</taxon>
        <taxon>Liliopsida</taxon>
        <taxon>Poales</taxon>
        <taxon>Poaceae</taxon>
        <taxon>PACMAD clade</taxon>
        <taxon>Arundinoideae</taxon>
        <taxon>Arundineae</taxon>
        <taxon>Arundo</taxon>
    </lineage>
</organism>
<sequence length="19" mass="2192">MGVFFFLLVKCKLSICVLM</sequence>